<evidence type="ECO:0000313" key="1">
    <source>
        <dbReference type="EMBL" id="MTT76492.1"/>
    </source>
</evidence>
<dbReference type="AlphaFoldDB" id="A0A7X2XH02"/>
<gene>
    <name evidence="1" type="ORF">GMD11_09480</name>
    <name evidence="2" type="ORF">GMD18_09815</name>
</gene>
<protein>
    <submittedName>
        <fullName evidence="1">DUF386 family protein</fullName>
    </submittedName>
</protein>
<accession>A0A7X2XH02</accession>
<dbReference type="EMBL" id="WNBM01000008">
    <property type="protein sequence ID" value="MTT76492.1"/>
    <property type="molecule type" value="Genomic_DNA"/>
</dbReference>
<dbReference type="InterPro" id="IPR037012">
    <property type="entry name" value="NanQ/TabA/YiaL_sf"/>
</dbReference>
<sequence>MICGNKQDIEKILPYVSEGLQKALQYIKETNFAEVKNGEYEIDGRDVFVRINTYATEDKINKKPEAHNQYIDVQYLGAGEEIIYFTPRRAEHIVVEDHADESDLLFYEEIEDKDHVVLQTGDFAVFFPWELHRPGCSTKNGMQEVQKIVVKIKHKNQ</sequence>
<evidence type="ECO:0000313" key="2">
    <source>
        <dbReference type="EMBL" id="MTU04691.1"/>
    </source>
</evidence>
<dbReference type="InterPro" id="IPR004375">
    <property type="entry name" value="NanQ/TabA/YiaL"/>
</dbReference>
<dbReference type="EMBL" id="WNBW01000010">
    <property type="protein sequence ID" value="MTU04691.1"/>
    <property type="molecule type" value="Genomic_DNA"/>
</dbReference>
<dbReference type="PANTHER" id="PTHR34986">
    <property type="entry name" value="EVOLVED BETA-GALACTOSIDASE SUBUNIT BETA"/>
    <property type="match status" value="1"/>
</dbReference>
<evidence type="ECO:0000313" key="4">
    <source>
        <dbReference type="Proteomes" id="UP000484547"/>
    </source>
</evidence>
<dbReference type="Gene3D" id="2.60.120.370">
    <property type="entry name" value="YhcH/YjgK/YiaL"/>
    <property type="match status" value="1"/>
</dbReference>
<dbReference type="GO" id="GO:0005829">
    <property type="term" value="C:cytosol"/>
    <property type="evidence" value="ECO:0007669"/>
    <property type="project" value="TreeGrafter"/>
</dbReference>
<dbReference type="RefSeq" id="WP_155164224.1">
    <property type="nucleotide sequence ID" value="NZ_WNBG01000010.1"/>
</dbReference>
<reference evidence="3 4" key="1">
    <citation type="journal article" date="2019" name="Nat. Med.">
        <title>A library of human gut bacterial isolates paired with longitudinal multiomics data enables mechanistic microbiome research.</title>
        <authorList>
            <person name="Poyet M."/>
            <person name="Groussin M."/>
            <person name="Gibbons S.M."/>
            <person name="Avila-Pacheco J."/>
            <person name="Jiang X."/>
            <person name="Kearney S.M."/>
            <person name="Perrotta A.R."/>
            <person name="Berdy B."/>
            <person name="Zhao S."/>
            <person name="Lieberman T.D."/>
            <person name="Swanson P.K."/>
            <person name="Smith M."/>
            <person name="Roesemann S."/>
            <person name="Alexander J.E."/>
            <person name="Rich S.A."/>
            <person name="Livny J."/>
            <person name="Vlamakis H."/>
            <person name="Clish C."/>
            <person name="Bullock K."/>
            <person name="Deik A."/>
            <person name="Scott J."/>
            <person name="Pierce K.A."/>
            <person name="Xavier R.J."/>
            <person name="Alm E.J."/>
        </authorList>
    </citation>
    <scope>NUCLEOTIDE SEQUENCE [LARGE SCALE GENOMIC DNA]</scope>
    <source>
        <strain evidence="1 4">BIOML-A13</strain>
        <strain evidence="2 3">BIOML-A3</strain>
    </source>
</reference>
<comment type="caution">
    <text evidence="1">The sequence shown here is derived from an EMBL/GenBank/DDBJ whole genome shotgun (WGS) entry which is preliminary data.</text>
</comment>
<dbReference type="OrthoDB" id="9792756at2"/>
<dbReference type="Proteomes" id="UP000484547">
    <property type="component" value="Unassembled WGS sequence"/>
</dbReference>
<proteinExistence type="predicted"/>
<organism evidence="1 4">
    <name type="scientific">Phascolarctobacterium faecium</name>
    <dbReference type="NCBI Taxonomy" id="33025"/>
    <lineage>
        <taxon>Bacteria</taxon>
        <taxon>Bacillati</taxon>
        <taxon>Bacillota</taxon>
        <taxon>Negativicutes</taxon>
        <taxon>Acidaminococcales</taxon>
        <taxon>Acidaminococcaceae</taxon>
        <taxon>Phascolarctobacterium</taxon>
    </lineage>
</organism>
<dbReference type="NCBIfam" id="TIGR00022">
    <property type="entry name" value="YhcH/YjgK/YiaL family protein"/>
    <property type="match status" value="1"/>
</dbReference>
<name>A0A7X2XH02_9FIRM</name>
<dbReference type="SUPFAM" id="SSF51197">
    <property type="entry name" value="Clavaminate synthase-like"/>
    <property type="match status" value="1"/>
</dbReference>
<dbReference type="Pfam" id="PF04074">
    <property type="entry name" value="DUF386"/>
    <property type="match status" value="1"/>
</dbReference>
<evidence type="ECO:0000313" key="3">
    <source>
        <dbReference type="Proteomes" id="UP000443070"/>
    </source>
</evidence>
<keyword evidence="3" id="KW-1185">Reference proteome</keyword>
<dbReference type="PANTHER" id="PTHR34986:SF1">
    <property type="entry name" value="PROTEIN YIAL"/>
    <property type="match status" value="1"/>
</dbReference>
<dbReference type="Proteomes" id="UP000443070">
    <property type="component" value="Unassembled WGS sequence"/>
</dbReference>